<evidence type="ECO:0000313" key="17">
    <source>
        <dbReference type="Proteomes" id="UP000183832"/>
    </source>
</evidence>
<feature type="compositionally biased region" description="Basic and acidic residues" evidence="14">
    <location>
        <begin position="2571"/>
        <end position="2593"/>
    </location>
</feature>
<dbReference type="GO" id="GO:0005694">
    <property type="term" value="C:chromosome"/>
    <property type="evidence" value="ECO:0007669"/>
    <property type="project" value="InterPro"/>
</dbReference>
<evidence type="ECO:0000313" key="16">
    <source>
        <dbReference type="EMBL" id="CRK96865.1"/>
    </source>
</evidence>
<feature type="coiled-coil region" evidence="13">
    <location>
        <begin position="1101"/>
        <end position="1487"/>
    </location>
</feature>
<dbReference type="FunFam" id="3.40.50.300:FF:000385">
    <property type="entry name" value="Structural maintenance of chromosomes 2"/>
    <property type="match status" value="1"/>
</dbReference>
<dbReference type="GO" id="GO:0030261">
    <property type="term" value="P:chromosome condensation"/>
    <property type="evidence" value="ECO:0007669"/>
    <property type="project" value="UniProtKB-KW"/>
</dbReference>
<dbReference type="InterPro" id="IPR027120">
    <property type="entry name" value="Smc2_ABC"/>
</dbReference>
<sequence>MESHRWKAILFEWVRKTGLVEINGTFDQINLNTFFKNSIVKLQKSDPNLSDDLKTFLAEHFPDYDVLVDESSNISSQDFMYIFSLFLFYSCVLRINEFFQQACQSLSEEYQPFVFKFFSSLKQAQEDKTHITKEFLRNAIKEAFLFSPHPKFISSSPIKNDTPILETPPSHTLLSEKSKELQKTRIMLEDERYERYILESDIKQSEHRIEGLLREQKLLKQELHAMQMLHMEETSSNDNDASTSSIKLYRDEHMREKMRREIESREDTIFTLRCDLDFLKVTNGQTNNRLKIMERELKDYRTKYNELAIIAEEFKTIIEQRNVEIVNLQEANTELNLILSEMPKPESKKKETIAMEFYDFPLPTPNFCDNSSSSEENLGKSVIDIQLKEKWAENDELKEILNTVSSEKEELLSTLSIQEQRIEALEEELKAKSREWQETFNESHSDKMKIQAEEIKELNSFIAERNMKIDKMLTEIKIYKDSLASASQYAEMLTEQEKQISSLKNKIREKDSLNEKLCHAINELTAEFNAVKDEKKHAMTANEKHILDTAERHFNRFKKIQEDEKLFSIDENITVMEKVKRIEERFPAPQSNNRRLSTFKRTRLDSSTNHDEFMSLYYKNMESTKWKLILFEWVKKTELVEVLGSLEHIDLNLFFKKFKVKLDVSDPDLNDDPKLFLSEHFPNYDVLVDETSNISSQDSMYIFSLVLYYSCVLRVNEFFQHACQSLDAQYQPFVFKFFSFLKQAQEDKTQITKEFLRNAIKEAVPTSPNLRFINCIPLTTPVKSPSSTKKSCIYEKTKELQRTKAMLETEQYERNLLETEAKQNEKRFQSLLKEQKLLKQELHRLQNEQTMKLDTENLSPNKELRDEQLRGKMKREIETREEIIFNLRCEIDVLTAKNDKSASRMIFVEQELKDCRRRYGELEIIADDFKQEIEERDIEIQSLGETINELKMIINENRNSSKKGLHDVSSDCLNFSFSTINTVNSSSESGENLGQSVIDVQLKEKIAEIAELKELLSTITIEKEELKTNLMSQEENISILQKELKEKEFSHEMLCNDIQLSMTSVETLKSEMTEMTKQFKDQLQLNSTMYDEKLCEMDKKMSDMKTSLDEKSENVKQLEIQIENKEKLLTNLSMTFDDLKNRKSELDLELNDKNEAFEKIVRNVKENEKLIEELQFEITSQRSEIEQKAEILSQLESKLEEISRDKEESELKINNALSQLEFDLSAKNQAYELMDRKVKENQELIDKLQSENASQKSLIDEQAENVSQLEAKVQTVTDDKEAIEMKFNSTKSELESELKEKIESLDMMTGNVEEKQKLIKELQREFRLQKSEVDGIFINLSELKSNFEEVSKEKEAIEKQLGKEKSDLESELAARNQAYELINNKVKEDEELIEKLQLEISSQNSLINDQIVKISEIEAKVQAATEDKKAIEIQLSDERSKLESELAAKTQAYDMMTENEKENQELIEKLQSEINSQKLVISEQTENVSQLKIEVQTVADDKKTIEMLLNSTKSELESELKLKIEFLDMIMERVKEKEELIEKLQSEIISHKLMAEEKDAVVSQLEVKVNEISAEKEAVEMNFNNAKSELEAELTAKNQTYDLMIQNVNEKEEQIEKLQSEINFQKSEDEEKSKILSELEVKLEKSEEEKSENDMKNQTKINDLMADLCLKEALVVEEVERLKTKLSNADECNNEMESRLSEWEKKFTDLDSQYIETLASTDKLSNEIFELKRNLDEAEKYKIECEALKEEFNKVTSQLKENSANHEKIVEEIQKEIVALQAERNELEKKVTQLEAELSTKYDLESQIQLKSTEIDDLNNRLTIVQNENKEMLTTTENLLKKFENSENNLLELREANVNQSKVLKAEMEELKLKFENKIEDMTFNNVQQSEESQRVIESLQLKLFSTETSHNETVEALDEERSARRKLEAELQSEKENSKSASELKDQQLETLNDELQQIKSINEALREDVNSSTKKIAILTAEIDEMKSIKESYEKQINELNSINETLKISKNESEENSSQLKEQLEYNIAITAAFETQVRELTDEKEKLNAKLSSLEIQSKESQSLLNEKSSTIDEMITNIDGLKVKHREEINDLERQMEEKVQSYQGIDKKVQELLKKLENHKDLEQKVAELNERHETEVALNDKIQEEIKIFSAKNMHLKAEVGKLKAESEKKVEAVRLESEEKLEKIKQKCNDIYNQGITANTNKFEKKLEDLTKKLESYQQRIEELSVERMNLKEYEKKYLHVMRENEALRSNIRFIEINGGMQSRASIGMSRAPSTMTHLNGANFKGEDEVGEEFNNMYLDHLKSGESELSIDKIYKAEEIQHRNSMWPKHLRGSYAMCGIDRNNMPEHELRDGGEYLDDSKATLLHKDQKKKMPSYSRPGPPTPSKQGGNRLSIGGANDIFYKPILQDATNKENIGKQTPTNKFRSFFSRSNDELSPATPPTSRSRKLLKKSEREDDDDDDEDKVKTEREAKWREKRFDQFNRNRSCSVSETDFPLDGDDSVEETTAQDDDEENILEDDNDETLVPKHGRKLNDSLQSVRDHEDWINQRHLKRSKNFNNNRRKSSEGKMKDKSLSMGRFSDENDKFNSCSSLRSEDSATPKKSFNVNYINTHEALVNRMSDYYVAPPPRSLSNERKNASSDNSEICKNQKTPRRLSLFRRKKSVTMYIKSVIIDGFKSYGRRTEVNGFDPEFNAITGLNGTGKSNILDSICFVLGISNLSQVRAQSLQDLVYKSGQAGVTKATVTINFDNSNKSQCPIGYENCHEIAVARQIVVGGKGKYLINGKNAQYKQIQDLFCSVQLNINNPNFLIMQGRITKVLNMKPPEILSMIEEAAGTSMYENKKEKSMTLIQKKDNRLEELNQLIAEEIKPKLEKLQEQQQQYLKYQNICREIEYFTRIHISYKYVKCLQSIENSEGMIAKLDGEIEKHKQTIVNNNVEIEEIEKRIAEVQEQLTSDSNIELKELEKELDELNQRDAKIKAANHSLQEDLASDQRKLKTLQNNIKIDETALATKEEEMNQSGDVFEKLKEEEANDLKAFQDAQKKLEAINLGLALNDEGEATSLQDQLTTAKSKIAEAVSTIKNSEMELKYSKQTLATKEKSVKTNDTAYIKDREMIAKLEQEIKSQQGKMSKIQYKEGTIENLLARKDELTREQRKVRTERDRYAKFEFRYDDPIPNWDSRRVKGFAANLFHIKDDKYSRALSSVIGGSWRNVITDNDETGKLILERGNLQNRTTIIPLSKVKPFFIDQRTVNLAQKLVGKENVIPAIDLIDYPKEVDSAMKYLFGHSFICKDLETGKKVTYHKDIRTRSYTLDGDQLDPEGSLSGGAVQQGPPILDEAARYNQLKNEYDNITRELEQITREINNIQRIAEQFKVEKDQLDTLQIQLQAVNDRIKSTTFQQNHDEIEGLKAQIAQLEKTIDECRDVKSKNETKVKDLSMKLSDSKGHREREIKSAEAEMKRTEEKYKKSSANWKKRQQGYETMKLEIEELKKTIAEGLNQISELEKHIEDLQKQLDDACKSDGELKARSDQLKAQIKSHKDAIAAQNKEIRNKNMRKEKLSKNILELELDLKKKENEKIKVRADNSEGYNKIKALEEKYPWIEEDKGHFGAKNTRYDFTKEDPNIAVKKLNSLMEEKEKLSRNINQEAMMLLEKEEEHYKKILERRAKIVNDRNKIFESIKNMDTKKVENLKKAWHQVNVNFGSIFSTLLPGTEAKLVPPEGTSFLKGLEVKVGFNGVWKESLTELSGGQRSLVALSLILAMLKYKPAPLYILDEVDAALDLSHTQNVGAMLKAHFKNSQFIIVSLKDGMFNNANVLFRTKFVDGVSGVTRTANRN</sequence>
<dbReference type="Proteomes" id="UP000183832">
    <property type="component" value="Unassembled WGS sequence"/>
</dbReference>
<comment type="similarity">
    <text evidence="2">Belongs to the SMC family. SMC2 subfamily.</text>
</comment>
<feature type="coiled-coil region" evidence="13">
    <location>
        <begin position="3635"/>
        <end position="3673"/>
    </location>
</feature>
<dbReference type="InterPro" id="IPR003395">
    <property type="entry name" value="RecF/RecN/SMC_N"/>
</dbReference>
<comment type="function">
    <text evidence="12">Central component of the condensin complex, a complex required for conversion of interphase chromatin into mitotic-like condense chromosomes. The condensin complex probably introduces positive supercoils into relaxed DNA in the presence of type I topoisomerases and converts nicked DNA into positive knotted forms in the presence of type II topoisomerases.</text>
</comment>
<feature type="domain" description="SMC hinge" evidence="15">
    <location>
        <begin position="3189"/>
        <end position="3309"/>
    </location>
</feature>
<feature type="compositionally biased region" description="Polar residues" evidence="14">
    <location>
        <begin position="2424"/>
        <end position="2438"/>
    </location>
</feature>
<dbReference type="Gene3D" id="3.30.70.1620">
    <property type="match status" value="1"/>
</dbReference>
<gene>
    <name evidence="16" type="ORF">CLUMA_CG010004</name>
</gene>
<dbReference type="InterPro" id="IPR010935">
    <property type="entry name" value="SMC_hinge"/>
</dbReference>
<dbReference type="SUPFAM" id="SSF75553">
    <property type="entry name" value="Smc hinge domain"/>
    <property type="match status" value="1"/>
</dbReference>
<feature type="coiled-coil region" evidence="13">
    <location>
        <begin position="3124"/>
        <end position="3168"/>
    </location>
</feature>
<dbReference type="Pfam" id="PF06470">
    <property type="entry name" value="SMC_hinge"/>
    <property type="match status" value="1"/>
</dbReference>
<evidence type="ECO:0000256" key="6">
    <source>
        <dbReference type="ARBA" id="ARBA00022776"/>
    </source>
</evidence>
<feature type="coiled-coil region" evidence="13">
    <location>
        <begin position="1527"/>
        <end position="1881"/>
    </location>
</feature>
<dbReference type="FunFam" id="3.40.50.300:FF:000278">
    <property type="entry name" value="Structural maintenance of chromosomes 2"/>
    <property type="match status" value="1"/>
</dbReference>
<feature type="region of interest" description="Disordered" evidence="14">
    <location>
        <begin position="2375"/>
        <end position="2404"/>
    </location>
</feature>
<dbReference type="Pfam" id="PF02463">
    <property type="entry name" value="SMC_N"/>
    <property type="match status" value="1"/>
</dbReference>
<evidence type="ECO:0000256" key="11">
    <source>
        <dbReference type="ARBA" id="ARBA00023306"/>
    </source>
</evidence>
<dbReference type="GO" id="GO:0005634">
    <property type="term" value="C:nucleus"/>
    <property type="evidence" value="ECO:0007669"/>
    <property type="project" value="UniProtKB-SubCell"/>
</dbReference>
<evidence type="ECO:0000256" key="1">
    <source>
        <dbReference type="ARBA" id="ARBA00004123"/>
    </source>
</evidence>
<keyword evidence="5" id="KW-0547">Nucleotide-binding</keyword>
<feature type="coiled-coil region" evidence="13">
    <location>
        <begin position="394"/>
        <end position="442"/>
    </location>
</feature>
<dbReference type="CDD" id="cd03273">
    <property type="entry name" value="ABC_SMC2_euk"/>
    <property type="match status" value="1"/>
</dbReference>
<dbReference type="InterPro" id="IPR036277">
    <property type="entry name" value="SMC_hinge_sf"/>
</dbReference>
<dbReference type="SMART" id="SM00968">
    <property type="entry name" value="SMC_hinge"/>
    <property type="match status" value="1"/>
</dbReference>
<reference evidence="16 17" key="1">
    <citation type="submission" date="2015-04" db="EMBL/GenBank/DDBJ databases">
        <authorList>
            <person name="Syromyatnikov M.Y."/>
            <person name="Popov V.N."/>
        </authorList>
    </citation>
    <scope>NUCLEOTIDE SEQUENCE [LARGE SCALE GENOMIC DNA]</scope>
</reference>
<dbReference type="Gene3D" id="1.10.287.1490">
    <property type="match status" value="1"/>
</dbReference>
<name>A0A1J1IEK4_9DIPT</name>
<feature type="coiled-coil region" evidence="13">
    <location>
        <begin position="283"/>
        <end position="310"/>
    </location>
</feature>
<feature type="region of interest" description="Disordered" evidence="14">
    <location>
        <begin position="2635"/>
        <end position="2658"/>
    </location>
</feature>
<keyword evidence="17" id="KW-1185">Reference proteome</keyword>
<feature type="compositionally biased region" description="Polar residues" evidence="14">
    <location>
        <begin position="2647"/>
        <end position="2657"/>
    </location>
</feature>
<evidence type="ECO:0000256" key="7">
    <source>
        <dbReference type="ARBA" id="ARBA00022840"/>
    </source>
</evidence>
<evidence type="ECO:0000256" key="8">
    <source>
        <dbReference type="ARBA" id="ARBA00023054"/>
    </source>
</evidence>
<evidence type="ECO:0000256" key="2">
    <source>
        <dbReference type="ARBA" id="ARBA00005231"/>
    </source>
</evidence>
<keyword evidence="8 13" id="KW-0175">Coiled coil</keyword>
<keyword evidence="10" id="KW-0539">Nucleus</keyword>
<dbReference type="OrthoDB" id="10255539at2759"/>
<dbReference type="GO" id="GO:0016887">
    <property type="term" value="F:ATP hydrolysis activity"/>
    <property type="evidence" value="ECO:0007669"/>
    <property type="project" value="InterPro"/>
</dbReference>
<evidence type="ECO:0000256" key="4">
    <source>
        <dbReference type="ARBA" id="ARBA00022618"/>
    </source>
</evidence>
<dbReference type="STRING" id="568069.A0A1J1IEK4"/>
<feature type="region of interest" description="Disordered" evidence="14">
    <location>
        <begin position="1910"/>
        <end position="1945"/>
    </location>
</feature>
<dbReference type="EMBL" id="CVRI01000044">
    <property type="protein sequence ID" value="CRK96865.1"/>
    <property type="molecule type" value="Genomic_DNA"/>
</dbReference>
<evidence type="ECO:0000259" key="15">
    <source>
        <dbReference type="SMART" id="SM00968"/>
    </source>
</evidence>
<evidence type="ECO:0000256" key="13">
    <source>
        <dbReference type="SAM" id="Coils"/>
    </source>
</evidence>
<dbReference type="SUPFAM" id="SSF52540">
    <property type="entry name" value="P-loop containing nucleoside triphosphate hydrolases"/>
    <property type="match status" value="1"/>
</dbReference>
<feature type="compositionally biased region" description="Acidic residues" evidence="14">
    <location>
        <begin position="2502"/>
        <end position="2520"/>
    </location>
</feature>
<keyword evidence="4" id="KW-0132">Cell division</keyword>
<keyword evidence="11" id="KW-0131">Cell cycle</keyword>
<evidence type="ECO:0000256" key="10">
    <source>
        <dbReference type="ARBA" id="ARBA00023242"/>
    </source>
</evidence>
<feature type="coiled-coil region" evidence="13">
    <location>
        <begin position="807"/>
        <end position="848"/>
    </location>
</feature>
<feature type="coiled-coil region" evidence="13">
    <location>
        <begin position="3343"/>
        <end position="3592"/>
    </location>
</feature>
<evidence type="ECO:0000256" key="9">
    <source>
        <dbReference type="ARBA" id="ARBA00023067"/>
    </source>
</evidence>
<feature type="coiled-coil region" evidence="13">
    <location>
        <begin position="1002"/>
        <end position="1050"/>
    </location>
</feature>
<dbReference type="Gene3D" id="1.20.1060.20">
    <property type="match status" value="1"/>
</dbReference>
<feature type="coiled-coil region" evidence="13">
    <location>
        <begin position="2919"/>
        <end position="3038"/>
    </location>
</feature>
<accession>A0A1J1IEK4</accession>
<keyword evidence="6" id="KW-0498">Mitosis</keyword>
<evidence type="ECO:0000256" key="12">
    <source>
        <dbReference type="ARBA" id="ARBA00058936"/>
    </source>
</evidence>
<evidence type="ECO:0000256" key="14">
    <source>
        <dbReference type="SAM" id="MobiDB-lite"/>
    </source>
</evidence>
<feature type="region of interest" description="Disordered" evidence="14">
    <location>
        <begin position="2560"/>
        <end position="2605"/>
    </location>
</feature>
<feature type="coiled-coil region" evidence="13">
    <location>
        <begin position="486"/>
        <end position="534"/>
    </location>
</feature>
<dbReference type="GO" id="GO:0051301">
    <property type="term" value="P:cell division"/>
    <property type="evidence" value="ECO:0007669"/>
    <property type="project" value="UniProtKB-KW"/>
</dbReference>
<evidence type="ECO:0000256" key="3">
    <source>
        <dbReference type="ARBA" id="ARBA00018694"/>
    </source>
</evidence>
<keyword evidence="9" id="KW-0226">DNA condensation</keyword>
<dbReference type="PANTHER" id="PTHR43977">
    <property type="entry name" value="STRUCTURAL MAINTENANCE OF CHROMOSOMES PROTEIN 3"/>
    <property type="match status" value="1"/>
</dbReference>
<proteinExistence type="inferred from homology"/>
<comment type="subcellular location">
    <subcellularLocation>
        <location evidence="1">Nucleus</location>
    </subcellularLocation>
</comment>
<feature type="region of interest" description="Disordered" evidence="14">
    <location>
        <begin position="2419"/>
        <end position="2475"/>
    </location>
</feature>
<dbReference type="InterPro" id="IPR027417">
    <property type="entry name" value="P-loop_NTPase"/>
</dbReference>
<protein>
    <recommendedName>
        <fullName evidence="3">Structural maintenance of chromosomes protein 2</fullName>
    </recommendedName>
</protein>
<evidence type="ECO:0000256" key="5">
    <source>
        <dbReference type="ARBA" id="ARBA00022741"/>
    </source>
</evidence>
<feature type="region of interest" description="Disordered" evidence="14">
    <location>
        <begin position="2496"/>
        <end position="2520"/>
    </location>
</feature>
<keyword evidence="7" id="KW-0067">ATP-binding</keyword>
<organism evidence="16 17">
    <name type="scientific">Clunio marinus</name>
    <dbReference type="NCBI Taxonomy" id="568069"/>
    <lineage>
        <taxon>Eukaryota</taxon>
        <taxon>Metazoa</taxon>
        <taxon>Ecdysozoa</taxon>
        <taxon>Arthropoda</taxon>
        <taxon>Hexapoda</taxon>
        <taxon>Insecta</taxon>
        <taxon>Pterygota</taxon>
        <taxon>Neoptera</taxon>
        <taxon>Endopterygota</taxon>
        <taxon>Diptera</taxon>
        <taxon>Nematocera</taxon>
        <taxon>Chironomoidea</taxon>
        <taxon>Chironomidae</taxon>
        <taxon>Clunio</taxon>
    </lineage>
</organism>
<dbReference type="GO" id="GO:0005524">
    <property type="term" value="F:ATP binding"/>
    <property type="evidence" value="ECO:0007669"/>
    <property type="project" value="UniProtKB-KW"/>
</dbReference>
<dbReference type="Gene3D" id="3.40.50.300">
    <property type="entry name" value="P-loop containing nucleotide triphosphate hydrolases"/>
    <property type="match status" value="2"/>
</dbReference>